<protein>
    <submittedName>
        <fullName evidence="2">Peroxiredoxin</fullName>
    </submittedName>
</protein>
<dbReference type="HOGENOM" id="CLU_042529_11_2_6"/>
<evidence type="ECO:0000259" key="1">
    <source>
        <dbReference type="PROSITE" id="PS51352"/>
    </source>
</evidence>
<dbReference type="PANTHER" id="PTHR42852:SF18">
    <property type="entry name" value="CHROMOSOME UNDETERMINED SCAFFOLD_47, WHOLE GENOME SHOTGUN SEQUENCE"/>
    <property type="match status" value="1"/>
</dbReference>
<reference evidence="2 3" key="1">
    <citation type="journal article" date="2013" name="Genome Announc.">
        <title>Genome Sequence of the Obligate Gammaproteobacterial Methanotroph Methylomicrobium album Strain BG8.</title>
        <authorList>
            <person name="Kits K.D."/>
            <person name="Kalyuzhnaya M.G."/>
            <person name="Klotz M.G."/>
            <person name="Jetten M.S."/>
            <person name="Op den Camp H.J."/>
            <person name="Vuilleumier S."/>
            <person name="Bringel F."/>
            <person name="Dispirito A.A."/>
            <person name="Murrell J.C."/>
            <person name="Bruce D."/>
            <person name="Cheng J.F."/>
            <person name="Copeland A."/>
            <person name="Goodwin L."/>
            <person name="Hauser L."/>
            <person name="Lajus A."/>
            <person name="Land M.L."/>
            <person name="Lapidus A."/>
            <person name="Lucas S."/>
            <person name="Medigue C."/>
            <person name="Pitluck S."/>
            <person name="Woyke T."/>
            <person name="Zeytun A."/>
            <person name="Stein L.Y."/>
        </authorList>
    </citation>
    <scope>NUCLEOTIDE SEQUENCE [LARGE SCALE GENOMIC DNA]</scope>
    <source>
        <strain evidence="2 3">BG8</strain>
    </source>
</reference>
<dbReference type="CDD" id="cd02966">
    <property type="entry name" value="TlpA_like_family"/>
    <property type="match status" value="1"/>
</dbReference>
<proteinExistence type="predicted"/>
<dbReference type="STRING" id="686340.Metal_2806"/>
<gene>
    <name evidence="2" type="ORF">Metal_2806</name>
</gene>
<feature type="domain" description="Thioredoxin" evidence="1">
    <location>
        <begin position="16"/>
        <end position="156"/>
    </location>
</feature>
<keyword evidence="3" id="KW-1185">Reference proteome</keyword>
<dbReference type="PANTHER" id="PTHR42852">
    <property type="entry name" value="THIOL:DISULFIDE INTERCHANGE PROTEIN DSBE"/>
    <property type="match status" value="1"/>
</dbReference>
<accession>H8GL16</accession>
<dbReference type="InterPro" id="IPR000866">
    <property type="entry name" value="AhpC/TSA"/>
</dbReference>
<dbReference type="InterPro" id="IPR050553">
    <property type="entry name" value="Thioredoxin_ResA/DsbE_sf"/>
</dbReference>
<dbReference type="PROSITE" id="PS51352">
    <property type="entry name" value="THIOREDOXIN_2"/>
    <property type="match status" value="1"/>
</dbReference>
<dbReference type="GO" id="GO:0016209">
    <property type="term" value="F:antioxidant activity"/>
    <property type="evidence" value="ECO:0007669"/>
    <property type="project" value="InterPro"/>
</dbReference>
<dbReference type="InterPro" id="IPR036249">
    <property type="entry name" value="Thioredoxin-like_sf"/>
</dbReference>
<sequence length="158" mass="17242">MPVLVLAAWLIGLALSRMGGTAPDVVFTTITGKQAASHAWRGKPAIVTFWATDCPSCMLEIPHLIDLYRRFHPQGLEIMAVAMAYDPPSHVVAMTRDRQLPYDVALDLNSAHALAFGNVQFTPTTFLISPEGKIAEKSVGVFDYSAWQSRIAAMLNKG</sequence>
<evidence type="ECO:0000313" key="2">
    <source>
        <dbReference type="EMBL" id="EIC30497.1"/>
    </source>
</evidence>
<dbReference type="SUPFAM" id="SSF52833">
    <property type="entry name" value="Thioredoxin-like"/>
    <property type="match status" value="1"/>
</dbReference>
<organism evidence="2 3">
    <name type="scientific">Methylomicrobium album BG8</name>
    <dbReference type="NCBI Taxonomy" id="686340"/>
    <lineage>
        <taxon>Bacteria</taxon>
        <taxon>Pseudomonadati</taxon>
        <taxon>Pseudomonadota</taxon>
        <taxon>Gammaproteobacteria</taxon>
        <taxon>Methylococcales</taxon>
        <taxon>Methylococcaceae</taxon>
        <taxon>Methylomicrobium</taxon>
    </lineage>
</organism>
<dbReference type="Gene3D" id="3.40.30.10">
    <property type="entry name" value="Glutaredoxin"/>
    <property type="match status" value="1"/>
</dbReference>
<dbReference type="Pfam" id="PF00578">
    <property type="entry name" value="AhpC-TSA"/>
    <property type="match status" value="1"/>
</dbReference>
<dbReference type="InterPro" id="IPR013766">
    <property type="entry name" value="Thioredoxin_domain"/>
</dbReference>
<dbReference type="GO" id="GO:0016491">
    <property type="term" value="F:oxidoreductase activity"/>
    <property type="evidence" value="ECO:0007669"/>
    <property type="project" value="InterPro"/>
</dbReference>
<name>H8GL16_METAL</name>
<evidence type="ECO:0000313" key="3">
    <source>
        <dbReference type="Proteomes" id="UP000005090"/>
    </source>
</evidence>
<dbReference type="AlphaFoldDB" id="H8GL16"/>
<dbReference type="Proteomes" id="UP000005090">
    <property type="component" value="Chromosome"/>
</dbReference>
<dbReference type="eggNOG" id="COG0526">
    <property type="taxonomic scope" value="Bacteria"/>
</dbReference>
<dbReference type="EMBL" id="CM001475">
    <property type="protein sequence ID" value="EIC30497.1"/>
    <property type="molecule type" value="Genomic_DNA"/>
</dbReference>